<feature type="compositionally biased region" description="Basic and acidic residues" evidence="1">
    <location>
        <begin position="1"/>
        <end position="10"/>
    </location>
</feature>
<evidence type="ECO:0000313" key="2">
    <source>
        <dbReference type="EMBL" id="KAK3800782.1"/>
    </source>
</evidence>
<proteinExistence type="predicted"/>
<feature type="compositionally biased region" description="Polar residues" evidence="1">
    <location>
        <begin position="11"/>
        <end position="21"/>
    </location>
</feature>
<reference evidence="2" key="1">
    <citation type="journal article" date="2023" name="G3 (Bethesda)">
        <title>A reference genome for the long-term kleptoplast-retaining sea slug Elysia crispata morphotype clarki.</title>
        <authorList>
            <person name="Eastman K.E."/>
            <person name="Pendleton A.L."/>
            <person name="Shaikh M.A."/>
            <person name="Suttiyut T."/>
            <person name="Ogas R."/>
            <person name="Tomko P."/>
            <person name="Gavelis G."/>
            <person name="Widhalm J.R."/>
            <person name="Wisecaver J.H."/>
        </authorList>
    </citation>
    <scope>NUCLEOTIDE SEQUENCE</scope>
    <source>
        <strain evidence="2">ECLA1</strain>
    </source>
</reference>
<organism evidence="2 3">
    <name type="scientific">Elysia crispata</name>
    <name type="common">lettuce slug</name>
    <dbReference type="NCBI Taxonomy" id="231223"/>
    <lineage>
        <taxon>Eukaryota</taxon>
        <taxon>Metazoa</taxon>
        <taxon>Spiralia</taxon>
        <taxon>Lophotrochozoa</taxon>
        <taxon>Mollusca</taxon>
        <taxon>Gastropoda</taxon>
        <taxon>Heterobranchia</taxon>
        <taxon>Euthyneura</taxon>
        <taxon>Panpulmonata</taxon>
        <taxon>Sacoglossa</taxon>
        <taxon>Placobranchoidea</taxon>
        <taxon>Plakobranchidae</taxon>
        <taxon>Elysia</taxon>
    </lineage>
</organism>
<protein>
    <submittedName>
        <fullName evidence="2">Uncharacterized protein</fullName>
    </submittedName>
</protein>
<keyword evidence="3" id="KW-1185">Reference proteome</keyword>
<dbReference type="EMBL" id="JAWDGP010000422">
    <property type="protein sequence ID" value="KAK3800782.1"/>
    <property type="molecule type" value="Genomic_DNA"/>
</dbReference>
<accession>A0AAE1B740</accession>
<evidence type="ECO:0000313" key="3">
    <source>
        <dbReference type="Proteomes" id="UP001283361"/>
    </source>
</evidence>
<comment type="caution">
    <text evidence="2">The sequence shown here is derived from an EMBL/GenBank/DDBJ whole genome shotgun (WGS) entry which is preliminary data.</text>
</comment>
<evidence type="ECO:0000256" key="1">
    <source>
        <dbReference type="SAM" id="MobiDB-lite"/>
    </source>
</evidence>
<sequence>MTRTDNRTDMGSRNIEQYPPDQQVNRIKVSGRRGKADTTGQCRIAKHGGVVSKLLAYCLKAFEYETTQGDKCAETVKGRIKYTRDLHAADAVYHQQRNTNFRTGRKIPLAFESHGSDGENKKGRPEDEDRLTSFYKVISCGEKCETITLEASSQETDLSGVSSISFIQSVADNVDHNFRTLDGLGIFHGMGIIGAAIPSKKLSGLIRRDTGVTIRQTSTLGQIPIHQRLAFL</sequence>
<gene>
    <name evidence="2" type="ORF">RRG08_003186</name>
</gene>
<dbReference type="AlphaFoldDB" id="A0AAE1B740"/>
<feature type="region of interest" description="Disordered" evidence="1">
    <location>
        <begin position="1"/>
        <end position="21"/>
    </location>
</feature>
<dbReference type="Proteomes" id="UP001283361">
    <property type="component" value="Unassembled WGS sequence"/>
</dbReference>
<name>A0AAE1B740_9GAST</name>